<sequence length="222" mass="24531">MDGHCKDGSGSSRIFFSSPTTSDPALLTRTENKGIVRKHANEPEATPWWLRGSVDDRRQDCSFSQKENNLLTSALSNHSRQRAHSKTLLIPENSIKFPWSQWANAWAQGPAWKLEVHMWSWWHAITSTGRAVESKASNSHIRAGDATNTVFDCDQATRRTLSVRWKVLPVIIGRASLASTCAVSSQARFGRRSTPSEIPSSLSSISNGEVDIQTSLVVVSTV</sequence>
<accession>A0A6A5V4J0</accession>
<reference evidence="1" key="1">
    <citation type="journal article" date="2020" name="Stud. Mycol.">
        <title>101 Dothideomycetes genomes: a test case for predicting lifestyles and emergence of pathogens.</title>
        <authorList>
            <person name="Haridas S."/>
            <person name="Albert R."/>
            <person name="Binder M."/>
            <person name="Bloem J."/>
            <person name="Labutti K."/>
            <person name="Salamov A."/>
            <person name="Andreopoulos B."/>
            <person name="Baker S."/>
            <person name="Barry K."/>
            <person name="Bills G."/>
            <person name="Bluhm B."/>
            <person name="Cannon C."/>
            <person name="Castanera R."/>
            <person name="Culley D."/>
            <person name="Daum C."/>
            <person name="Ezra D."/>
            <person name="Gonzalez J."/>
            <person name="Henrissat B."/>
            <person name="Kuo A."/>
            <person name="Liang C."/>
            <person name="Lipzen A."/>
            <person name="Lutzoni F."/>
            <person name="Magnuson J."/>
            <person name="Mondo S."/>
            <person name="Nolan M."/>
            <person name="Ohm R."/>
            <person name="Pangilinan J."/>
            <person name="Park H.-J."/>
            <person name="Ramirez L."/>
            <person name="Alfaro M."/>
            <person name="Sun H."/>
            <person name="Tritt A."/>
            <person name="Yoshinaga Y."/>
            <person name="Zwiers L.-H."/>
            <person name="Turgeon B."/>
            <person name="Goodwin S."/>
            <person name="Spatafora J."/>
            <person name="Crous P."/>
            <person name="Grigoriev I."/>
        </authorList>
    </citation>
    <scope>NUCLEOTIDE SEQUENCE</scope>
    <source>
        <strain evidence="1">CBS 107.79</strain>
    </source>
</reference>
<gene>
    <name evidence="1" type="ORF">BU23DRAFT_569448</name>
</gene>
<protein>
    <submittedName>
        <fullName evidence="1">Uncharacterized protein</fullName>
    </submittedName>
</protein>
<name>A0A6A5V4J0_9PLEO</name>
<dbReference type="AlphaFoldDB" id="A0A6A5V4J0"/>
<proteinExistence type="predicted"/>
<evidence type="ECO:0000313" key="1">
    <source>
        <dbReference type="EMBL" id="KAF1971954.1"/>
    </source>
</evidence>
<organism evidence="1 2">
    <name type="scientific">Bimuria novae-zelandiae CBS 107.79</name>
    <dbReference type="NCBI Taxonomy" id="1447943"/>
    <lineage>
        <taxon>Eukaryota</taxon>
        <taxon>Fungi</taxon>
        <taxon>Dikarya</taxon>
        <taxon>Ascomycota</taxon>
        <taxon>Pezizomycotina</taxon>
        <taxon>Dothideomycetes</taxon>
        <taxon>Pleosporomycetidae</taxon>
        <taxon>Pleosporales</taxon>
        <taxon>Massarineae</taxon>
        <taxon>Didymosphaeriaceae</taxon>
        <taxon>Bimuria</taxon>
    </lineage>
</organism>
<dbReference type="EMBL" id="ML976690">
    <property type="protein sequence ID" value="KAF1971954.1"/>
    <property type="molecule type" value="Genomic_DNA"/>
</dbReference>
<dbReference type="Proteomes" id="UP000800036">
    <property type="component" value="Unassembled WGS sequence"/>
</dbReference>
<keyword evidence="2" id="KW-1185">Reference proteome</keyword>
<evidence type="ECO:0000313" key="2">
    <source>
        <dbReference type="Proteomes" id="UP000800036"/>
    </source>
</evidence>